<evidence type="ECO:0000256" key="1">
    <source>
        <dbReference type="ARBA" id="ARBA00023002"/>
    </source>
</evidence>
<dbReference type="AlphaFoldDB" id="A0A0C3D9K9"/>
<dbReference type="OrthoDB" id="9991913at2759"/>
<dbReference type="Pfam" id="PF02826">
    <property type="entry name" value="2-Hacid_dh_C"/>
    <property type="match status" value="1"/>
</dbReference>
<dbReference type="InterPro" id="IPR050223">
    <property type="entry name" value="D-isomer_2-hydroxyacid_DH"/>
</dbReference>
<dbReference type="PANTHER" id="PTHR10996">
    <property type="entry name" value="2-HYDROXYACID DEHYDROGENASE-RELATED"/>
    <property type="match status" value="1"/>
</dbReference>
<dbReference type="Proteomes" id="UP000053989">
    <property type="component" value="Unassembled WGS sequence"/>
</dbReference>
<dbReference type="CDD" id="cd05301">
    <property type="entry name" value="GDH"/>
    <property type="match status" value="1"/>
</dbReference>
<feature type="domain" description="D-isomer specific 2-hydroxyacid dehydrogenase NAD-binding" evidence="4">
    <location>
        <begin position="117"/>
        <end position="315"/>
    </location>
</feature>
<dbReference type="HOGENOM" id="CLU_019796_1_2_1"/>
<dbReference type="Gene3D" id="3.40.50.720">
    <property type="entry name" value="NAD(P)-binding Rossmann-like Domain"/>
    <property type="match status" value="2"/>
</dbReference>
<proteinExistence type="inferred from homology"/>
<comment type="similarity">
    <text evidence="2">Belongs to the D-isomer specific 2-hydroxyacid dehydrogenase family.</text>
</comment>
<accession>A0A0C3D9K9</accession>
<evidence type="ECO:0000259" key="4">
    <source>
        <dbReference type="Pfam" id="PF02826"/>
    </source>
</evidence>
<dbReference type="GO" id="GO:0016618">
    <property type="term" value="F:hydroxypyruvate reductase [NAD(P)H] activity"/>
    <property type="evidence" value="ECO:0007669"/>
    <property type="project" value="TreeGrafter"/>
</dbReference>
<dbReference type="GO" id="GO:0005829">
    <property type="term" value="C:cytosol"/>
    <property type="evidence" value="ECO:0007669"/>
    <property type="project" value="TreeGrafter"/>
</dbReference>
<evidence type="ECO:0000259" key="3">
    <source>
        <dbReference type="Pfam" id="PF00389"/>
    </source>
</evidence>
<organism evidence="5 6">
    <name type="scientific">Scleroderma citrinum Foug A</name>
    <dbReference type="NCBI Taxonomy" id="1036808"/>
    <lineage>
        <taxon>Eukaryota</taxon>
        <taxon>Fungi</taxon>
        <taxon>Dikarya</taxon>
        <taxon>Basidiomycota</taxon>
        <taxon>Agaricomycotina</taxon>
        <taxon>Agaricomycetes</taxon>
        <taxon>Agaricomycetidae</taxon>
        <taxon>Boletales</taxon>
        <taxon>Sclerodermatineae</taxon>
        <taxon>Sclerodermataceae</taxon>
        <taxon>Scleroderma</taxon>
    </lineage>
</organism>
<protein>
    <recommendedName>
        <fullName evidence="7">Glyoxylate reductase</fullName>
    </recommendedName>
</protein>
<dbReference type="STRING" id="1036808.A0A0C3D9K9"/>
<dbReference type="PANTHER" id="PTHR10996:SF277">
    <property type="entry name" value="GLYOXYLATE REDUCTASE_HYDROXYPYRUVATE REDUCTASE"/>
    <property type="match status" value="1"/>
</dbReference>
<dbReference type="EMBL" id="KN822190">
    <property type="protein sequence ID" value="KIM53084.1"/>
    <property type="molecule type" value="Genomic_DNA"/>
</dbReference>
<dbReference type="InterPro" id="IPR006139">
    <property type="entry name" value="D-isomer_2_OHA_DH_cat_dom"/>
</dbReference>
<dbReference type="InterPro" id="IPR006140">
    <property type="entry name" value="D-isomer_DH_NAD-bd"/>
</dbReference>
<evidence type="ECO:0000313" key="5">
    <source>
        <dbReference type="EMBL" id="KIM53084.1"/>
    </source>
</evidence>
<name>A0A0C3D9K9_9AGAM</name>
<evidence type="ECO:0000256" key="2">
    <source>
        <dbReference type="RuleBase" id="RU003719"/>
    </source>
</evidence>
<sequence>MSQTGKAHKVVVCRNFGPDAMSLLKGTPELDLVIWPDDVGCDRAWLMDNIPGATGVVLTLSDKVDPELMSRAGPSLKVVSTMSVGYEHIDLRAAAQRGLKIGYTPDVLTDAVADLSVMLALMASRNAGTAVSVAQSGDWPNYPWLPFAFCGPQLSTTTTSPTRKVGFLGFGRIAQATLARLVPFGIIHCLYTSNPTSPPNHKRDAELVSKYQLQAITKVDLDELACESDFIFVLAPGGRDTYHIVNENFLKQMKKTSVLVNASRGTLVDSDALAKALKEGWIWGAGLDVVEGEPKITADHPLVKEPRCVIIPHIGSATLETRKDMAVRAAKNLIEAIRGGQMPAQVDLSSYL</sequence>
<keyword evidence="1 2" id="KW-0560">Oxidoreductase</keyword>
<dbReference type="SUPFAM" id="SSF51735">
    <property type="entry name" value="NAD(P)-binding Rossmann-fold domains"/>
    <property type="match status" value="1"/>
</dbReference>
<gene>
    <name evidence="5" type="ORF">SCLCIDRAFT_1223169</name>
</gene>
<dbReference type="InterPro" id="IPR036291">
    <property type="entry name" value="NAD(P)-bd_dom_sf"/>
</dbReference>
<reference evidence="6" key="2">
    <citation type="submission" date="2015-01" db="EMBL/GenBank/DDBJ databases">
        <title>Evolutionary Origins and Diversification of the Mycorrhizal Mutualists.</title>
        <authorList>
            <consortium name="DOE Joint Genome Institute"/>
            <consortium name="Mycorrhizal Genomics Consortium"/>
            <person name="Kohler A."/>
            <person name="Kuo A."/>
            <person name="Nagy L.G."/>
            <person name="Floudas D."/>
            <person name="Copeland A."/>
            <person name="Barry K.W."/>
            <person name="Cichocki N."/>
            <person name="Veneault-Fourrey C."/>
            <person name="LaButti K."/>
            <person name="Lindquist E.A."/>
            <person name="Lipzen A."/>
            <person name="Lundell T."/>
            <person name="Morin E."/>
            <person name="Murat C."/>
            <person name="Riley R."/>
            <person name="Ohm R."/>
            <person name="Sun H."/>
            <person name="Tunlid A."/>
            <person name="Henrissat B."/>
            <person name="Grigoriev I.V."/>
            <person name="Hibbett D.S."/>
            <person name="Martin F."/>
        </authorList>
    </citation>
    <scope>NUCLEOTIDE SEQUENCE [LARGE SCALE GENOMIC DNA]</scope>
    <source>
        <strain evidence="6">Foug A</strain>
    </source>
</reference>
<dbReference type="InParanoid" id="A0A0C3D9K9"/>
<dbReference type="SUPFAM" id="SSF52283">
    <property type="entry name" value="Formate/glycerate dehydrogenase catalytic domain-like"/>
    <property type="match status" value="1"/>
</dbReference>
<dbReference type="Pfam" id="PF00389">
    <property type="entry name" value="2-Hacid_dh"/>
    <property type="match status" value="1"/>
</dbReference>
<feature type="domain" description="D-isomer specific 2-hydroxyacid dehydrogenase catalytic" evidence="3">
    <location>
        <begin position="10"/>
        <end position="346"/>
    </location>
</feature>
<dbReference type="InterPro" id="IPR029753">
    <property type="entry name" value="D-isomer_DH_CS"/>
</dbReference>
<keyword evidence="6" id="KW-1185">Reference proteome</keyword>
<dbReference type="GO" id="GO:0051287">
    <property type="term" value="F:NAD binding"/>
    <property type="evidence" value="ECO:0007669"/>
    <property type="project" value="InterPro"/>
</dbReference>
<evidence type="ECO:0000313" key="6">
    <source>
        <dbReference type="Proteomes" id="UP000053989"/>
    </source>
</evidence>
<reference evidence="5 6" key="1">
    <citation type="submission" date="2014-04" db="EMBL/GenBank/DDBJ databases">
        <authorList>
            <consortium name="DOE Joint Genome Institute"/>
            <person name="Kuo A."/>
            <person name="Kohler A."/>
            <person name="Nagy L.G."/>
            <person name="Floudas D."/>
            <person name="Copeland A."/>
            <person name="Barry K.W."/>
            <person name="Cichocki N."/>
            <person name="Veneault-Fourrey C."/>
            <person name="LaButti K."/>
            <person name="Lindquist E.A."/>
            <person name="Lipzen A."/>
            <person name="Lundell T."/>
            <person name="Morin E."/>
            <person name="Murat C."/>
            <person name="Sun H."/>
            <person name="Tunlid A."/>
            <person name="Henrissat B."/>
            <person name="Grigoriev I.V."/>
            <person name="Hibbett D.S."/>
            <person name="Martin F."/>
            <person name="Nordberg H.P."/>
            <person name="Cantor M.N."/>
            <person name="Hua S.X."/>
        </authorList>
    </citation>
    <scope>NUCLEOTIDE SEQUENCE [LARGE SCALE GENOMIC DNA]</scope>
    <source>
        <strain evidence="5 6">Foug A</strain>
    </source>
</reference>
<dbReference type="PROSITE" id="PS00671">
    <property type="entry name" value="D_2_HYDROXYACID_DH_3"/>
    <property type="match status" value="1"/>
</dbReference>
<evidence type="ECO:0008006" key="7">
    <source>
        <dbReference type="Google" id="ProtNLM"/>
    </source>
</evidence>
<dbReference type="GO" id="GO:0030267">
    <property type="term" value="F:glyoxylate reductase (NADPH) activity"/>
    <property type="evidence" value="ECO:0007669"/>
    <property type="project" value="TreeGrafter"/>
</dbReference>